<feature type="binding site" evidence="4">
    <location>
        <position position="98"/>
    </location>
    <ligand>
        <name>pyridoxal 5'-phosphate</name>
        <dbReference type="ChEBI" id="CHEBI:597326"/>
    </ligand>
</feature>
<sequence>MQDKISCQRQDEADRLRGLREQFQLNDDEIYLDGNSLGVLPRAAAARVQQAVVQEWGQGLIRSWNDAGWIDLPQRLGDKIARLVGAAPGELVVADSTSVNLYKVMSAALGLVAADALGSTRPSRTRILSERSNFPTDLYIAEGLARQHGMTLELLEPDEILDQLDERVAVLMLTHVNYRTGRMLDMAALTRAAHDAGALAVWDLAHSAGAVPVDLNGAGADFAVGCGYKYLNGGPGAPAFVWANARHADRMRQPLSGWMGHAAPFQFTPDYQPAPGIGRYLCGTPALLSMTALECGIDSVLAAEPLGGMQALREKSIALTGLFIELVEERCAGHGLTLVSPRDPALRGSQVCFAREEGAYAIVQALIERGMIGDFRAPDVLRFGFTPLYTRYADVWEAVERLQQVLAEGLWREARFQRQAAVT</sequence>
<gene>
    <name evidence="4 7" type="primary">kynU</name>
    <name evidence="7" type="ORF">SAMEA1982600_04976</name>
</gene>
<dbReference type="InterPro" id="IPR010111">
    <property type="entry name" value="Kynureninase"/>
</dbReference>
<evidence type="ECO:0000256" key="1">
    <source>
        <dbReference type="ARBA" id="ARBA00022642"/>
    </source>
</evidence>
<comment type="similarity">
    <text evidence="4 6">Belongs to the kynureninase family.</text>
</comment>
<dbReference type="GO" id="GO:0019805">
    <property type="term" value="P:quinolinate biosynthetic process"/>
    <property type="evidence" value="ECO:0007669"/>
    <property type="project" value="UniProtKB-UniRule"/>
</dbReference>
<dbReference type="AlphaFoldDB" id="A0A157RJZ4"/>
<keyword evidence="1 4" id="KW-0662">Pyridine nucleotide biosynthesis</keyword>
<dbReference type="PANTHER" id="PTHR14084">
    <property type="entry name" value="KYNURENINASE"/>
    <property type="match status" value="1"/>
</dbReference>
<feature type="binding site" evidence="4">
    <location>
        <position position="97"/>
    </location>
    <ligand>
        <name>pyridoxal 5'-phosphate</name>
        <dbReference type="ChEBI" id="CHEBI:597326"/>
    </ligand>
</feature>
<dbReference type="Gene3D" id="3.90.1150.10">
    <property type="entry name" value="Aspartate Aminotransferase, domain 1"/>
    <property type="match status" value="1"/>
</dbReference>
<dbReference type="EC" id="3.7.1.3" evidence="4 5"/>
<dbReference type="Proteomes" id="UP000077037">
    <property type="component" value="Unassembled WGS sequence"/>
</dbReference>
<feature type="binding site" evidence="4">
    <location>
        <position position="174"/>
    </location>
    <ligand>
        <name>pyridoxal 5'-phosphate</name>
        <dbReference type="ChEBI" id="CHEBI:597326"/>
    </ligand>
</feature>
<comment type="catalytic activity">
    <reaction evidence="4 6">
        <text>L-kynurenine + H2O = anthranilate + L-alanine + H(+)</text>
        <dbReference type="Rhea" id="RHEA:16813"/>
        <dbReference type="ChEBI" id="CHEBI:15377"/>
        <dbReference type="ChEBI" id="CHEBI:15378"/>
        <dbReference type="ChEBI" id="CHEBI:16567"/>
        <dbReference type="ChEBI" id="CHEBI:57959"/>
        <dbReference type="ChEBI" id="CHEBI:57972"/>
        <dbReference type="EC" id="3.7.1.3"/>
    </reaction>
</comment>
<dbReference type="UniPathway" id="UPA00253">
    <property type="reaction ID" value="UER00329"/>
</dbReference>
<evidence type="ECO:0000313" key="8">
    <source>
        <dbReference type="Proteomes" id="UP000077037"/>
    </source>
</evidence>
<comment type="subunit">
    <text evidence="4 6">Homodimer.</text>
</comment>
<dbReference type="InterPro" id="IPR015424">
    <property type="entry name" value="PyrdxlP-dep_Trfase"/>
</dbReference>
<keyword evidence="2 4" id="KW-0378">Hydrolase</keyword>
<comment type="catalytic activity">
    <reaction evidence="6">
        <text>3-hydroxy-L-kynurenine + H2O = 3-hydroxyanthranilate + L-alanine + H(+)</text>
        <dbReference type="Rhea" id="RHEA:25143"/>
        <dbReference type="ChEBI" id="CHEBI:15377"/>
        <dbReference type="ChEBI" id="CHEBI:15378"/>
        <dbReference type="ChEBI" id="CHEBI:36559"/>
        <dbReference type="ChEBI" id="CHEBI:57972"/>
        <dbReference type="ChEBI" id="CHEBI:58125"/>
        <dbReference type="EC" id="3.7.1.3"/>
    </reaction>
</comment>
<dbReference type="Gene3D" id="3.40.640.10">
    <property type="entry name" value="Type I PLP-dependent aspartate aminotransferase-like (Major domain)"/>
    <property type="match status" value="1"/>
</dbReference>
<keyword evidence="3 4" id="KW-0663">Pyridoxal phosphate</keyword>
<dbReference type="NCBIfam" id="TIGR01814">
    <property type="entry name" value="kynureninase"/>
    <property type="match status" value="1"/>
</dbReference>
<comment type="cofactor">
    <cofactor evidence="4 6">
        <name>pyridoxal 5'-phosphate</name>
        <dbReference type="ChEBI" id="CHEBI:597326"/>
    </cofactor>
</comment>
<dbReference type="RefSeq" id="WP_066420414.1">
    <property type="nucleotide sequence ID" value="NZ_FKBS01000029.1"/>
</dbReference>
<evidence type="ECO:0000256" key="5">
    <source>
        <dbReference type="NCBIfam" id="TIGR01814"/>
    </source>
</evidence>
<dbReference type="GO" id="GO:0009435">
    <property type="term" value="P:NAD+ biosynthetic process"/>
    <property type="evidence" value="ECO:0007669"/>
    <property type="project" value="UniProtKB-UniRule"/>
</dbReference>
<evidence type="ECO:0000256" key="3">
    <source>
        <dbReference type="ARBA" id="ARBA00022898"/>
    </source>
</evidence>
<feature type="binding site" evidence="4">
    <location>
        <position position="203"/>
    </location>
    <ligand>
        <name>pyridoxal 5'-phosphate</name>
        <dbReference type="ChEBI" id="CHEBI:597326"/>
    </ligand>
</feature>
<evidence type="ECO:0000256" key="4">
    <source>
        <dbReference type="HAMAP-Rule" id="MF_01970"/>
    </source>
</evidence>
<feature type="modified residue" description="N6-(pyridoxal phosphate)lysine" evidence="4">
    <location>
        <position position="229"/>
    </location>
</feature>
<organism evidence="7 8">
    <name type="scientific">Bordetella ansorpii</name>
    <dbReference type="NCBI Taxonomy" id="288768"/>
    <lineage>
        <taxon>Bacteria</taxon>
        <taxon>Pseudomonadati</taxon>
        <taxon>Pseudomonadota</taxon>
        <taxon>Betaproteobacteria</taxon>
        <taxon>Burkholderiales</taxon>
        <taxon>Alcaligenaceae</taxon>
        <taxon>Bordetella</taxon>
    </lineage>
</organism>
<comment type="pathway">
    <text evidence="4 6">Cofactor biosynthesis; NAD(+) biosynthesis; quinolinate from L-kynurenine: step 2/3.</text>
</comment>
<feature type="binding site" evidence="4">
    <location>
        <position position="228"/>
    </location>
    <ligand>
        <name>pyridoxal 5'-phosphate</name>
        <dbReference type="ChEBI" id="CHEBI:597326"/>
    </ligand>
</feature>
<dbReference type="SUPFAM" id="SSF53383">
    <property type="entry name" value="PLP-dependent transferases"/>
    <property type="match status" value="1"/>
</dbReference>
<dbReference type="UniPathway" id="UPA00334">
    <property type="reaction ID" value="UER00455"/>
</dbReference>
<comment type="pathway">
    <text evidence="4 6">Amino-acid degradation; L-kynurenine degradation; L-alanine and anthranilate from L-kynurenine: step 1/1.</text>
</comment>
<evidence type="ECO:0000256" key="6">
    <source>
        <dbReference type="PIRNR" id="PIRNR038800"/>
    </source>
</evidence>
<feature type="binding site" evidence="4">
    <location>
        <begin position="134"/>
        <end position="137"/>
    </location>
    <ligand>
        <name>pyridoxal 5'-phosphate</name>
        <dbReference type="ChEBI" id="CHEBI:597326"/>
    </ligand>
</feature>
<dbReference type="PANTHER" id="PTHR14084:SF0">
    <property type="entry name" value="KYNURENINASE"/>
    <property type="match status" value="1"/>
</dbReference>
<dbReference type="EMBL" id="FKBS01000029">
    <property type="protein sequence ID" value="SAI57699.1"/>
    <property type="molecule type" value="Genomic_DNA"/>
</dbReference>
<dbReference type="GO" id="GO:0005737">
    <property type="term" value="C:cytoplasm"/>
    <property type="evidence" value="ECO:0007669"/>
    <property type="project" value="UniProtKB-UniRule"/>
</dbReference>
<dbReference type="HAMAP" id="MF_01970">
    <property type="entry name" value="Kynureninase"/>
    <property type="match status" value="1"/>
</dbReference>
<dbReference type="PIRSF" id="PIRSF038800">
    <property type="entry name" value="KYNU"/>
    <property type="match status" value="1"/>
</dbReference>
<dbReference type="OrthoDB" id="9812626at2"/>
<accession>A0A157RJZ4</accession>
<dbReference type="Pfam" id="PF22580">
    <property type="entry name" value="KYNU_C"/>
    <property type="match status" value="1"/>
</dbReference>
<dbReference type="GO" id="GO:0019441">
    <property type="term" value="P:L-tryptophan catabolic process to kynurenine"/>
    <property type="evidence" value="ECO:0007669"/>
    <property type="project" value="TreeGrafter"/>
</dbReference>
<dbReference type="GO" id="GO:0043420">
    <property type="term" value="P:anthranilate metabolic process"/>
    <property type="evidence" value="ECO:0007669"/>
    <property type="project" value="TreeGrafter"/>
</dbReference>
<evidence type="ECO:0000256" key="2">
    <source>
        <dbReference type="ARBA" id="ARBA00022801"/>
    </source>
</evidence>
<reference evidence="7 8" key="1">
    <citation type="submission" date="2016-03" db="EMBL/GenBank/DDBJ databases">
        <authorList>
            <consortium name="Pathogen Informatics"/>
        </authorList>
    </citation>
    <scope>NUCLEOTIDE SEQUENCE [LARGE SCALE GENOMIC DNA]</scope>
    <source>
        <strain evidence="7 8">NCTC13364</strain>
    </source>
</reference>
<feature type="binding site" evidence="4">
    <location>
        <position position="258"/>
    </location>
    <ligand>
        <name>pyridoxal 5'-phosphate</name>
        <dbReference type="ChEBI" id="CHEBI:597326"/>
    </ligand>
</feature>
<proteinExistence type="inferred from homology"/>
<dbReference type="GO" id="GO:0097053">
    <property type="term" value="P:L-kynurenine catabolic process"/>
    <property type="evidence" value="ECO:0007669"/>
    <property type="project" value="UniProtKB-UniRule"/>
</dbReference>
<dbReference type="InterPro" id="IPR015421">
    <property type="entry name" value="PyrdxlP-dep_Trfase_major"/>
</dbReference>
<protein>
    <recommendedName>
        <fullName evidence="4 5">Kynureninase</fullName>
        <ecNumber evidence="4 5">3.7.1.3</ecNumber>
    </recommendedName>
    <alternativeName>
        <fullName evidence="4">L-kynurenine hydrolase</fullName>
    </alternativeName>
</protein>
<name>A0A157RJZ4_9BORD</name>
<dbReference type="FunFam" id="3.40.640.10:FF:000107">
    <property type="entry name" value="Kynureninase"/>
    <property type="match status" value="1"/>
</dbReference>
<dbReference type="GO" id="GO:0030170">
    <property type="term" value="F:pyridoxal phosphate binding"/>
    <property type="evidence" value="ECO:0007669"/>
    <property type="project" value="UniProtKB-UniRule"/>
</dbReference>
<feature type="binding site" evidence="4">
    <location>
        <position position="284"/>
    </location>
    <ligand>
        <name>pyridoxal 5'-phosphate</name>
        <dbReference type="ChEBI" id="CHEBI:597326"/>
    </ligand>
</feature>
<evidence type="ECO:0000313" key="7">
    <source>
        <dbReference type="EMBL" id="SAI57699.1"/>
    </source>
</evidence>
<dbReference type="GO" id="GO:0030429">
    <property type="term" value="F:kynureninase activity"/>
    <property type="evidence" value="ECO:0007669"/>
    <property type="project" value="UniProtKB-UniRule"/>
</dbReference>
<feature type="binding site" evidence="4">
    <location>
        <position position="206"/>
    </location>
    <ligand>
        <name>pyridoxal 5'-phosphate</name>
        <dbReference type="ChEBI" id="CHEBI:597326"/>
    </ligand>
</feature>
<dbReference type="InterPro" id="IPR015422">
    <property type="entry name" value="PyrdxlP-dep_Trfase_small"/>
</dbReference>
<comment type="function">
    <text evidence="4 6">Catalyzes the cleavage of L-kynurenine (L-Kyn) and L-3-hydroxykynurenine (L-3OHKyn) into anthranilic acid (AA) and 3-hydroxyanthranilic acid (3-OHAA), respectively.</text>
</comment>